<dbReference type="AlphaFoldDB" id="A0A4Y2JTZ4"/>
<comment type="caution">
    <text evidence="1">The sequence shown here is derived from an EMBL/GenBank/DDBJ whole genome shotgun (WGS) entry which is preliminary data.</text>
</comment>
<dbReference type="Proteomes" id="UP000499080">
    <property type="component" value="Unassembled WGS sequence"/>
</dbReference>
<protein>
    <submittedName>
        <fullName evidence="1">Uncharacterized protein</fullName>
    </submittedName>
</protein>
<sequence length="82" mass="8644">MNAAGAPVNRSTPHRLIRCIVSLRGSLIRARTGSGDPEVPELPSARGVYLGIGVNQSSTFSAPVFDHRSCPFSPSMSDSTTT</sequence>
<organism evidence="1 2">
    <name type="scientific">Araneus ventricosus</name>
    <name type="common">Orbweaver spider</name>
    <name type="synonym">Epeira ventricosa</name>
    <dbReference type="NCBI Taxonomy" id="182803"/>
    <lineage>
        <taxon>Eukaryota</taxon>
        <taxon>Metazoa</taxon>
        <taxon>Ecdysozoa</taxon>
        <taxon>Arthropoda</taxon>
        <taxon>Chelicerata</taxon>
        <taxon>Arachnida</taxon>
        <taxon>Araneae</taxon>
        <taxon>Araneomorphae</taxon>
        <taxon>Entelegynae</taxon>
        <taxon>Araneoidea</taxon>
        <taxon>Araneidae</taxon>
        <taxon>Araneus</taxon>
    </lineage>
</organism>
<keyword evidence="2" id="KW-1185">Reference proteome</keyword>
<evidence type="ECO:0000313" key="2">
    <source>
        <dbReference type="Proteomes" id="UP000499080"/>
    </source>
</evidence>
<gene>
    <name evidence="1" type="ORF">AVEN_148509_1</name>
</gene>
<proteinExistence type="predicted"/>
<accession>A0A4Y2JTZ4</accession>
<reference evidence="1 2" key="1">
    <citation type="journal article" date="2019" name="Sci. Rep.">
        <title>Orb-weaving spider Araneus ventricosus genome elucidates the spidroin gene catalogue.</title>
        <authorList>
            <person name="Kono N."/>
            <person name="Nakamura H."/>
            <person name="Ohtoshi R."/>
            <person name="Moran D.A.P."/>
            <person name="Shinohara A."/>
            <person name="Yoshida Y."/>
            <person name="Fujiwara M."/>
            <person name="Mori M."/>
            <person name="Tomita M."/>
            <person name="Arakawa K."/>
        </authorList>
    </citation>
    <scope>NUCLEOTIDE SEQUENCE [LARGE SCALE GENOMIC DNA]</scope>
</reference>
<name>A0A4Y2JTZ4_ARAVE</name>
<evidence type="ECO:0000313" key="1">
    <source>
        <dbReference type="EMBL" id="GBM93287.1"/>
    </source>
</evidence>
<dbReference type="EMBL" id="BGPR01003862">
    <property type="protein sequence ID" value="GBM93287.1"/>
    <property type="molecule type" value="Genomic_DNA"/>
</dbReference>